<evidence type="ECO:0000313" key="2">
    <source>
        <dbReference type="EMBL" id="RAO68110.1"/>
    </source>
</evidence>
<dbReference type="AlphaFoldDB" id="A0A364KX35"/>
<dbReference type="RefSeq" id="XP_040732626.1">
    <property type="nucleotide sequence ID" value="XM_040876454.1"/>
</dbReference>
<dbReference type="InterPro" id="IPR008030">
    <property type="entry name" value="NmrA-like"/>
</dbReference>
<accession>A0A364KX35</accession>
<organism evidence="2 3">
    <name type="scientific">Talaromyces amestolkiae</name>
    <dbReference type="NCBI Taxonomy" id="1196081"/>
    <lineage>
        <taxon>Eukaryota</taxon>
        <taxon>Fungi</taxon>
        <taxon>Dikarya</taxon>
        <taxon>Ascomycota</taxon>
        <taxon>Pezizomycotina</taxon>
        <taxon>Eurotiomycetes</taxon>
        <taxon>Eurotiomycetidae</taxon>
        <taxon>Eurotiales</taxon>
        <taxon>Trichocomaceae</taxon>
        <taxon>Talaromyces</taxon>
        <taxon>Talaromyces sect. Talaromyces</taxon>
    </lineage>
</organism>
<dbReference type="PANTHER" id="PTHR43431:SF7">
    <property type="entry name" value="OXIDOREDUCTASE, SHORT CHAIN DEHYDROGENASE_REDUCTASE FAMILY (AFU_ORTHOLOGUE AFUA_5G14000)"/>
    <property type="match status" value="1"/>
</dbReference>
<dbReference type="Gene3D" id="3.40.50.720">
    <property type="entry name" value="NAD(P)-binding Rossmann-like Domain"/>
    <property type="match status" value="2"/>
</dbReference>
<dbReference type="Gene3D" id="3.90.25.10">
    <property type="entry name" value="UDP-galactose 4-epimerase, domain 1"/>
    <property type="match status" value="1"/>
</dbReference>
<dbReference type="SUPFAM" id="SSF51735">
    <property type="entry name" value="NAD(P)-binding Rossmann-fold domains"/>
    <property type="match status" value="2"/>
</dbReference>
<proteinExistence type="predicted"/>
<dbReference type="EMBL" id="MIKG01000007">
    <property type="protein sequence ID" value="RAO68110.1"/>
    <property type="molecule type" value="Genomic_DNA"/>
</dbReference>
<dbReference type="GeneID" id="63793338"/>
<protein>
    <recommendedName>
        <fullName evidence="1">NmrA-like domain-containing protein</fullName>
    </recommendedName>
</protein>
<dbReference type="STRING" id="1196081.A0A364KX35"/>
<dbReference type="InterPro" id="IPR036291">
    <property type="entry name" value="NAD(P)-bd_dom_sf"/>
</dbReference>
<name>A0A364KX35_TALAM</name>
<dbReference type="Pfam" id="PF05368">
    <property type="entry name" value="NmrA"/>
    <property type="match status" value="1"/>
</dbReference>
<gene>
    <name evidence="2" type="ORF">BHQ10_004122</name>
</gene>
<sequence length="525" mass="56487">MSAKAFAIIAGVGPGTGRSVARKFAKSYPVVLMARNPANFEDVAREINNEGGKAIGISADLSDANSVQAAFKHVNEQFGSLPLAAAVFNLGGGFVKKPFLELTETEYEQGFNAQGKGGFNFAKATLPLLLKSTELASPPTLIFTGATASLKGGPGLATFASGKFALRALAQSLSREFGPQGVHVSHVIIDGIIDTPKTQQFVLDHADAKLNPEALSMAQPFVAVAGATGNLGQLVIKELTHRGVAVKALVREGTDRSRTQALSDTGVVVSPVDFSSVTALTRELTGATCIVSTLQGLRDVMHTVQGNLLDAAVAAKVPRFIPSDFSLDFTKTKPGTNRNLDLRREFHSRLDRSGISWTSILNGGFMDLLGGDTPMINHKKGKVVYVGKATQLLDLTTIPNTAAYTAAVAADPKPTPRFLRIAGDVVSVVDIAAVETELEGKQYKPSWMGPVWLLEVIIRILRTFGGENEVFPIWQGMQYMANMFSGVAQLKPLDNDRYPDITWTKVKDYLREEKIRREKKQSTNS</sequence>
<dbReference type="Proteomes" id="UP000249363">
    <property type="component" value="Unassembled WGS sequence"/>
</dbReference>
<dbReference type="OrthoDB" id="419598at2759"/>
<reference evidence="2 3" key="1">
    <citation type="journal article" date="2017" name="Biotechnol. Biofuels">
        <title>Differential beta-glucosidase expression as a function of carbon source availability in Talaromyces amestolkiae: a genomic and proteomic approach.</title>
        <authorList>
            <person name="de Eugenio L.I."/>
            <person name="Mendez-Liter J.A."/>
            <person name="Nieto-Dominguez M."/>
            <person name="Alonso L."/>
            <person name="Gil-Munoz J."/>
            <person name="Barriuso J."/>
            <person name="Prieto A."/>
            <person name="Martinez M.J."/>
        </authorList>
    </citation>
    <scope>NUCLEOTIDE SEQUENCE [LARGE SCALE GENOMIC DNA]</scope>
    <source>
        <strain evidence="2 3">CIB</strain>
    </source>
</reference>
<dbReference type="PANTHER" id="PTHR43431">
    <property type="entry name" value="OXIDOREDUCTASE, SHORT CHAIN DEHYDROGENASE/REDUCTASE FAMILY (AFU_ORTHOLOGUE AFUA_5G14000)"/>
    <property type="match status" value="1"/>
</dbReference>
<feature type="domain" description="NmrA-like" evidence="1">
    <location>
        <begin position="222"/>
        <end position="442"/>
    </location>
</feature>
<keyword evidence="3" id="KW-1185">Reference proteome</keyword>
<comment type="caution">
    <text evidence="2">The sequence shown here is derived from an EMBL/GenBank/DDBJ whole genome shotgun (WGS) entry which is preliminary data.</text>
</comment>
<evidence type="ECO:0000259" key="1">
    <source>
        <dbReference type="Pfam" id="PF05368"/>
    </source>
</evidence>
<evidence type="ECO:0000313" key="3">
    <source>
        <dbReference type="Proteomes" id="UP000249363"/>
    </source>
</evidence>
<dbReference type="InterPro" id="IPR002347">
    <property type="entry name" value="SDR_fam"/>
</dbReference>
<dbReference type="Pfam" id="PF00106">
    <property type="entry name" value="adh_short"/>
    <property type="match status" value="1"/>
</dbReference>